<reference evidence="1" key="1">
    <citation type="submission" date="2021-10" db="EMBL/GenBank/DDBJ databases">
        <title>Melipona bicolor Genome sequencing and assembly.</title>
        <authorList>
            <person name="Araujo N.S."/>
            <person name="Arias M.C."/>
        </authorList>
    </citation>
    <scope>NUCLEOTIDE SEQUENCE</scope>
    <source>
        <strain evidence="1">USP_2M_L1-L4_2017</strain>
        <tissue evidence="1">Whole body</tissue>
    </source>
</reference>
<organism evidence="1 2">
    <name type="scientific">Melipona bicolor</name>
    <dbReference type="NCBI Taxonomy" id="60889"/>
    <lineage>
        <taxon>Eukaryota</taxon>
        <taxon>Metazoa</taxon>
        <taxon>Ecdysozoa</taxon>
        <taxon>Arthropoda</taxon>
        <taxon>Hexapoda</taxon>
        <taxon>Insecta</taxon>
        <taxon>Pterygota</taxon>
        <taxon>Neoptera</taxon>
        <taxon>Endopterygota</taxon>
        <taxon>Hymenoptera</taxon>
        <taxon>Apocrita</taxon>
        <taxon>Aculeata</taxon>
        <taxon>Apoidea</taxon>
        <taxon>Anthophila</taxon>
        <taxon>Apidae</taxon>
        <taxon>Melipona</taxon>
    </lineage>
</organism>
<keyword evidence="2" id="KW-1185">Reference proteome</keyword>
<dbReference type="Proteomes" id="UP001177670">
    <property type="component" value="Unassembled WGS sequence"/>
</dbReference>
<protein>
    <submittedName>
        <fullName evidence="1">Uncharacterized protein</fullName>
    </submittedName>
</protein>
<name>A0AA40KH59_9HYME</name>
<dbReference type="EMBL" id="JAHYIQ010000033">
    <property type="protein sequence ID" value="KAK1120134.1"/>
    <property type="molecule type" value="Genomic_DNA"/>
</dbReference>
<dbReference type="AlphaFoldDB" id="A0AA40KH59"/>
<proteinExistence type="predicted"/>
<sequence length="174" mass="20852">MKEVEDGEVIGLLKDEDGRGNLERRLEDGWRTRKDQIIQKNWSKINKLRYCPELKTEWNQKSYWENKEIKWRDKEQWARMRCENIGRAGNKVFKKEKCRLCNGGTENLEHAWTCVEIRKMIKEELVNKVEAEINKVNERGRNGWKALVGEKLNLSYVNIRFSATQRDRAVRVLW</sequence>
<evidence type="ECO:0000313" key="2">
    <source>
        <dbReference type="Proteomes" id="UP001177670"/>
    </source>
</evidence>
<comment type="caution">
    <text evidence="1">The sequence shown here is derived from an EMBL/GenBank/DDBJ whole genome shotgun (WGS) entry which is preliminary data.</text>
</comment>
<evidence type="ECO:0000313" key="1">
    <source>
        <dbReference type="EMBL" id="KAK1120134.1"/>
    </source>
</evidence>
<accession>A0AA40KH59</accession>
<gene>
    <name evidence="1" type="ORF">K0M31_012858</name>
</gene>